<evidence type="ECO:0000313" key="3">
    <source>
        <dbReference type="Proteomes" id="UP000177821"/>
    </source>
</evidence>
<dbReference type="Gene3D" id="3.30.1330.80">
    <property type="entry name" value="Hypothetical protein, similar to alpha- acetolactate decarboxylase, domain 2"/>
    <property type="match status" value="1"/>
</dbReference>
<dbReference type="Pfam" id="PF03479">
    <property type="entry name" value="PCC"/>
    <property type="match status" value="1"/>
</dbReference>
<dbReference type="AlphaFoldDB" id="A0A1G1WMH9"/>
<dbReference type="PANTHER" id="PTHR34988:SF1">
    <property type="entry name" value="DNA-BINDING PROTEIN"/>
    <property type="match status" value="1"/>
</dbReference>
<dbReference type="InterPro" id="IPR025707">
    <property type="entry name" value="DNA_bp_PD1"/>
</dbReference>
<dbReference type="SUPFAM" id="SSF117856">
    <property type="entry name" value="AF0104/ALDC/Ptd012-like"/>
    <property type="match status" value="1"/>
</dbReference>
<reference evidence="2 3" key="1">
    <citation type="journal article" date="2016" name="Nat. Commun.">
        <title>Thousands of microbial genomes shed light on interconnected biogeochemical processes in an aquifer system.</title>
        <authorList>
            <person name="Anantharaman K."/>
            <person name="Brown C.T."/>
            <person name="Hug L.A."/>
            <person name="Sharon I."/>
            <person name="Castelle C.J."/>
            <person name="Probst A.J."/>
            <person name="Thomas B.C."/>
            <person name="Singh A."/>
            <person name="Wilkins M.J."/>
            <person name="Karaoz U."/>
            <person name="Brodie E.L."/>
            <person name="Williams K.H."/>
            <person name="Hubbard S.S."/>
            <person name="Banfield J.F."/>
        </authorList>
    </citation>
    <scope>NUCLEOTIDE SEQUENCE [LARGE SCALE GENOMIC DNA]</scope>
</reference>
<name>A0A1G1WMH9_9BACT</name>
<dbReference type="Proteomes" id="UP000177821">
    <property type="component" value="Unassembled WGS sequence"/>
</dbReference>
<feature type="domain" description="PPC" evidence="1">
    <location>
        <begin position="5"/>
        <end position="139"/>
    </location>
</feature>
<accession>A0A1G1WMH9</accession>
<dbReference type="CDD" id="cd11378">
    <property type="entry name" value="DUF296"/>
    <property type="match status" value="1"/>
</dbReference>
<dbReference type="PIRSF" id="PIRSF016702">
    <property type="entry name" value="DNA_bp_PD1"/>
    <property type="match status" value="1"/>
</dbReference>
<comment type="caution">
    <text evidence="2">The sequence shown here is derived from an EMBL/GenBank/DDBJ whole genome shotgun (WGS) entry which is preliminary data.</text>
</comment>
<evidence type="ECO:0000259" key="1">
    <source>
        <dbReference type="PROSITE" id="PS51742"/>
    </source>
</evidence>
<sequence>MKLVLKDNRRYIIRFDKGEELFSELVKFCETEGVVAGPFTAIGASDGVLLSFYHGHEKKYSDKKVDDELEIAALNGIVAELDGKLMVHAHGSFSDRNMSLVGGHVKELLVGSTCEVFLIKLEGNIEREFDEETGLNLMK</sequence>
<dbReference type="PANTHER" id="PTHR34988">
    <property type="entry name" value="PROTEIN, PUTATIVE-RELATED"/>
    <property type="match status" value="1"/>
</dbReference>
<dbReference type="PROSITE" id="PS51742">
    <property type="entry name" value="PPC"/>
    <property type="match status" value="1"/>
</dbReference>
<dbReference type="EMBL" id="MHCX01000052">
    <property type="protein sequence ID" value="OGY28407.1"/>
    <property type="molecule type" value="Genomic_DNA"/>
</dbReference>
<dbReference type="InterPro" id="IPR005175">
    <property type="entry name" value="PPC_dom"/>
</dbReference>
<gene>
    <name evidence="2" type="ORF">A3J50_04310</name>
</gene>
<evidence type="ECO:0000313" key="2">
    <source>
        <dbReference type="EMBL" id="OGY28407.1"/>
    </source>
</evidence>
<proteinExistence type="predicted"/>
<protein>
    <recommendedName>
        <fullName evidence="1">PPC domain-containing protein</fullName>
    </recommendedName>
</protein>
<organism evidence="2 3">
    <name type="scientific">Candidatus Woykebacteria bacterium RIFCSPHIGHO2_02_FULL_43_16b</name>
    <dbReference type="NCBI Taxonomy" id="1802601"/>
    <lineage>
        <taxon>Bacteria</taxon>
        <taxon>Candidatus Woykeibacteriota</taxon>
    </lineage>
</organism>